<keyword evidence="4" id="KW-1185">Reference proteome</keyword>
<dbReference type="Gene3D" id="3.40.250.10">
    <property type="entry name" value="Rhodanese-like domain"/>
    <property type="match status" value="1"/>
</dbReference>
<feature type="domain" description="Rhodanese" evidence="2">
    <location>
        <begin position="43"/>
        <end position="133"/>
    </location>
</feature>
<proteinExistence type="predicted"/>
<keyword evidence="1" id="KW-1133">Transmembrane helix</keyword>
<keyword evidence="1" id="KW-0472">Membrane</keyword>
<sequence length="133" mass="14099">MKFILDHIFVVAIAVVSGLGLLWPGLRPAGKRATPLQATQILNRGKATVLDVRSADEFAAGHMRDAKHIPLADLGNRLAELEKAKARPVIVVCQSGARSDKAVRQLAAAGFTEVWSLDGGLAAWQAAGLPVIK</sequence>
<dbReference type="SUPFAM" id="SSF52821">
    <property type="entry name" value="Rhodanese/Cell cycle control phosphatase"/>
    <property type="match status" value="1"/>
</dbReference>
<name>A0ABT2CZ47_9BURK</name>
<gene>
    <name evidence="3" type="ORF">NX778_12325</name>
</gene>
<dbReference type="InterPro" id="IPR001763">
    <property type="entry name" value="Rhodanese-like_dom"/>
</dbReference>
<comment type="caution">
    <text evidence="3">The sequence shown here is derived from an EMBL/GenBank/DDBJ whole genome shotgun (WGS) entry which is preliminary data.</text>
</comment>
<dbReference type="PANTHER" id="PTHR43031">
    <property type="entry name" value="FAD-DEPENDENT OXIDOREDUCTASE"/>
    <property type="match status" value="1"/>
</dbReference>
<feature type="transmembrane region" description="Helical" evidence="1">
    <location>
        <begin position="7"/>
        <end position="26"/>
    </location>
</feature>
<dbReference type="Pfam" id="PF00581">
    <property type="entry name" value="Rhodanese"/>
    <property type="match status" value="1"/>
</dbReference>
<dbReference type="Proteomes" id="UP001204621">
    <property type="component" value="Unassembled WGS sequence"/>
</dbReference>
<evidence type="ECO:0000256" key="1">
    <source>
        <dbReference type="SAM" id="Phobius"/>
    </source>
</evidence>
<dbReference type="CDD" id="cd00158">
    <property type="entry name" value="RHOD"/>
    <property type="match status" value="1"/>
</dbReference>
<evidence type="ECO:0000313" key="4">
    <source>
        <dbReference type="Proteomes" id="UP001204621"/>
    </source>
</evidence>
<reference evidence="3 4" key="1">
    <citation type="submission" date="2022-08" db="EMBL/GenBank/DDBJ databases">
        <title>Reclassification of Massilia species as members of the genera Telluria, Duganella, Pseudoduganella, Mokoshia gen. nov. and Zemynaea gen. nov. using orthogonal and non-orthogonal genome-based approaches.</title>
        <authorList>
            <person name="Bowman J.P."/>
        </authorList>
    </citation>
    <scope>NUCLEOTIDE SEQUENCE [LARGE SCALE GENOMIC DNA]</scope>
    <source>
        <strain evidence="3 4">JCM 31606</strain>
    </source>
</reference>
<dbReference type="SMART" id="SM00450">
    <property type="entry name" value="RHOD"/>
    <property type="match status" value="1"/>
</dbReference>
<dbReference type="InterPro" id="IPR050229">
    <property type="entry name" value="GlpE_sulfurtransferase"/>
</dbReference>
<accession>A0ABT2CZ47</accession>
<evidence type="ECO:0000259" key="2">
    <source>
        <dbReference type="PROSITE" id="PS50206"/>
    </source>
</evidence>
<dbReference type="EMBL" id="JANUGU010000003">
    <property type="protein sequence ID" value="MCS0658851.1"/>
    <property type="molecule type" value="Genomic_DNA"/>
</dbReference>
<dbReference type="RefSeq" id="WP_258812038.1">
    <property type="nucleotide sequence ID" value="NZ_JANUGU010000003.1"/>
</dbReference>
<keyword evidence="1" id="KW-0812">Transmembrane</keyword>
<dbReference type="PANTHER" id="PTHR43031:SF18">
    <property type="entry name" value="RHODANESE-RELATED SULFURTRANSFERASES"/>
    <property type="match status" value="1"/>
</dbReference>
<organism evidence="3 4">
    <name type="scientific">Massilia terrae</name>
    <dbReference type="NCBI Taxonomy" id="1811224"/>
    <lineage>
        <taxon>Bacteria</taxon>
        <taxon>Pseudomonadati</taxon>
        <taxon>Pseudomonadota</taxon>
        <taxon>Betaproteobacteria</taxon>
        <taxon>Burkholderiales</taxon>
        <taxon>Oxalobacteraceae</taxon>
        <taxon>Telluria group</taxon>
        <taxon>Massilia</taxon>
    </lineage>
</organism>
<evidence type="ECO:0000313" key="3">
    <source>
        <dbReference type="EMBL" id="MCS0658851.1"/>
    </source>
</evidence>
<protein>
    <submittedName>
        <fullName evidence="3">Rhodanese-like domain-containing protein</fullName>
    </submittedName>
</protein>
<dbReference type="InterPro" id="IPR036873">
    <property type="entry name" value="Rhodanese-like_dom_sf"/>
</dbReference>
<dbReference type="PROSITE" id="PS50206">
    <property type="entry name" value="RHODANESE_3"/>
    <property type="match status" value="1"/>
</dbReference>